<protein>
    <recommendedName>
        <fullName evidence="4">Aminotransferase class V domain-containing protein</fullName>
    </recommendedName>
</protein>
<feature type="region of interest" description="Disordered" evidence="1">
    <location>
        <begin position="49"/>
        <end position="74"/>
    </location>
</feature>
<proteinExistence type="predicted"/>
<dbReference type="RefSeq" id="WP_282763626.1">
    <property type="nucleotide sequence ID" value="NZ_JASCTH010000020.1"/>
</dbReference>
<accession>A0ABT6WS90</accession>
<dbReference type="InterPro" id="IPR015422">
    <property type="entry name" value="PyrdxlP-dep_Trfase_small"/>
</dbReference>
<dbReference type="Proteomes" id="UP001241758">
    <property type="component" value="Unassembled WGS sequence"/>
</dbReference>
<evidence type="ECO:0000313" key="2">
    <source>
        <dbReference type="EMBL" id="MDI6102568.1"/>
    </source>
</evidence>
<name>A0ABT6WS90_9ACTN</name>
<dbReference type="EMBL" id="JASCTH010000020">
    <property type="protein sequence ID" value="MDI6102568.1"/>
    <property type="molecule type" value="Genomic_DNA"/>
</dbReference>
<dbReference type="InterPro" id="IPR015424">
    <property type="entry name" value="PyrdxlP-dep_Trfase"/>
</dbReference>
<evidence type="ECO:0000313" key="3">
    <source>
        <dbReference type="Proteomes" id="UP001241758"/>
    </source>
</evidence>
<reference evidence="2 3" key="1">
    <citation type="submission" date="2023-05" db="EMBL/GenBank/DDBJ databases">
        <title>Actinoplanes sp. NEAU-A12 genome sequencing.</title>
        <authorList>
            <person name="Wang Z.-S."/>
        </authorList>
    </citation>
    <scope>NUCLEOTIDE SEQUENCE [LARGE SCALE GENOMIC DNA]</scope>
    <source>
        <strain evidence="2 3">NEAU-A12</strain>
    </source>
</reference>
<gene>
    <name evidence="2" type="ORF">QLQ12_28500</name>
</gene>
<evidence type="ECO:0000256" key="1">
    <source>
        <dbReference type="SAM" id="MobiDB-lite"/>
    </source>
</evidence>
<dbReference type="Gene3D" id="3.90.1150.10">
    <property type="entry name" value="Aspartate Aminotransferase, domain 1"/>
    <property type="match status" value="1"/>
</dbReference>
<evidence type="ECO:0008006" key="4">
    <source>
        <dbReference type="Google" id="ProtNLM"/>
    </source>
</evidence>
<comment type="caution">
    <text evidence="2">The sequence shown here is derived from an EMBL/GenBank/DDBJ whole genome shotgun (WGS) entry which is preliminary data.</text>
</comment>
<organism evidence="2 3">
    <name type="scientific">Actinoplanes sandaracinus</name>
    <dbReference type="NCBI Taxonomy" id="3045177"/>
    <lineage>
        <taxon>Bacteria</taxon>
        <taxon>Bacillati</taxon>
        <taxon>Actinomycetota</taxon>
        <taxon>Actinomycetes</taxon>
        <taxon>Micromonosporales</taxon>
        <taxon>Micromonosporaceae</taxon>
        <taxon>Actinoplanes</taxon>
    </lineage>
</organism>
<keyword evidence="3" id="KW-1185">Reference proteome</keyword>
<sequence>MGWQRGPRASFPMIAADPDVAYLDSAATSPKPQAVLDAVITYLTTVRLAGGDHPSPRRGNARRLILPAADSAQR</sequence>
<dbReference type="SUPFAM" id="SSF53383">
    <property type="entry name" value="PLP-dependent transferases"/>
    <property type="match status" value="1"/>
</dbReference>